<keyword evidence="8" id="KW-0539">Nucleus</keyword>
<dbReference type="Proteomes" id="UP000035682">
    <property type="component" value="Unplaced"/>
</dbReference>
<dbReference type="CTD" id="36380593"/>
<dbReference type="WBParaSite" id="SRAE_2000288600.1">
    <property type="protein sequence ID" value="SRAE_2000288600.1"/>
    <property type="gene ID" value="WBGene00263100"/>
</dbReference>
<dbReference type="SUPFAM" id="SSF57667">
    <property type="entry name" value="beta-beta-alpha zinc fingers"/>
    <property type="match status" value="3"/>
</dbReference>
<reference evidence="13 14" key="1">
    <citation type="submission" date="2014-09" db="EMBL/GenBank/DDBJ databases">
        <authorList>
            <person name="Martin A.A."/>
        </authorList>
    </citation>
    <scope>NUCLEOTIDE SEQUENCE</scope>
    <source>
        <strain evidence="14">ED321</strain>
        <strain evidence="13">ED321 Heterogonic</strain>
    </source>
</reference>
<evidence type="ECO:0000313" key="13">
    <source>
        <dbReference type="EMBL" id="CEF68228.1"/>
    </source>
</evidence>
<dbReference type="SMART" id="SM00317">
    <property type="entry name" value="SET"/>
    <property type="match status" value="1"/>
</dbReference>
<evidence type="ECO:0000313" key="15">
    <source>
        <dbReference type="WBParaSite" id="SRAE_2000288600.1"/>
    </source>
</evidence>
<dbReference type="GO" id="GO:0008270">
    <property type="term" value="F:zinc ion binding"/>
    <property type="evidence" value="ECO:0007669"/>
    <property type="project" value="UniProtKB-KW"/>
</dbReference>
<feature type="domain" description="C2H2-type" evidence="11">
    <location>
        <begin position="696"/>
        <end position="723"/>
    </location>
</feature>
<evidence type="ECO:0000256" key="7">
    <source>
        <dbReference type="ARBA" id="ARBA00023163"/>
    </source>
</evidence>
<dbReference type="FunFam" id="3.30.160.60:FF:000262">
    <property type="entry name" value="PR domain zinc finger protein 1"/>
    <property type="match status" value="1"/>
</dbReference>
<feature type="compositionally biased region" description="Low complexity" evidence="10">
    <location>
        <begin position="31"/>
        <end position="43"/>
    </location>
</feature>
<keyword evidence="2" id="KW-0479">Metal-binding</keyword>
<dbReference type="Gene3D" id="3.30.160.60">
    <property type="entry name" value="Classic Zinc Finger"/>
    <property type="match status" value="5"/>
</dbReference>
<dbReference type="GO" id="GO:0001227">
    <property type="term" value="F:DNA-binding transcription repressor activity, RNA polymerase II-specific"/>
    <property type="evidence" value="ECO:0007669"/>
    <property type="project" value="InterPro"/>
</dbReference>
<dbReference type="PROSITE" id="PS50280">
    <property type="entry name" value="SET"/>
    <property type="match status" value="1"/>
</dbReference>
<keyword evidence="5" id="KW-0862">Zinc</keyword>
<dbReference type="GO" id="GO:0045165">
    <property type="term" value="P:cell fate commitment"/>
    <property type="evidence" value="ECO:0007669"/>
    <property type="project" value="TreeGrafter"/>
</dbReference>
<dbReference type="FunFam" id="3.30.160.60:FF:000100">
    <property type="entry name" value="Zinc finger 45-like"/>
    <property type="match status" value="1"/>
</dbReference>
<dbReference type="InterPro" id="IPR016608">
    <property type="entry name" value="PRDM1"/>
</dbReference>
<dbReference type="WormBase" id="SRAE_2000288600">
    <property type="protein sequence ID" value="SRP04039"/>
    <property type="gene ID" value="WBGene00263100"/>
</dbReference>
<dbReference type="Pfam" id="PF21549">
    <property type="entry name" value="PRDM2_PR"/>
    <property type="match status" value="1"/>
</dbReference>
<evidence type="ECO:0000256" key="3">
    <source>
        <dbReference type="ARBA" id="ARBA00022737"/>
    </source>
</evidence>
<dbReference type="GeneID" id="36380593"/>
<dbReference type="GO" id="GO:0005737">
    <property type="term" value="C:cytoplasm"/>
    <property type="evidence" value="ECO:0007669"/>
    <property type="project" value="TreeGrafter"/>
</dbReference>
<evidence type="ECO:0000259" key="11">
    <source>
        <dbReference type="PROSITE" id="PS50157"/>
    </source>
</evidence>
<dbReference type="FunFam" id="3.30.160.60:FF:001272">
    <property type="entry name" value="Zinc finger protein 683"/>
    <property type="match status" value="1"/>
</dbReference>
<dbReference type="InterPro" id="IPR036236">
    <property type="entry name" value="Znf_C2H2_sf"/>
</dbReference>
<dbReference type="GO" id="GO:0000978">
    <property type="term" value="F:RNA polymerase II cis-regulatory region sequence-specific DNA binding"/>
    <property type="evidence" value="ECO:0007669"/>
    <property type="project" value="TreeGrafter"/>
</dbReference>
<dbReference type="InterPro" id="IPR046341">
    <property type="entry name" value="SET_dom_sf"/>
</dbReference>
<evidence type="ECO:0000313" key="16">
    <source>
        <dbReference type="WormBase" id="SRAE_2000288600"/>
    </source>
</evidence>
<dbReference type="InterPro" id="IPR050331">
    <property type="entry name" value="Zinc_finger"/>
</dbReference>
<dbReference type="OrthoDB" id="7327383at2759"/>
<dbReference type="Gene3D" id="2.170.270.10">
    <property type="entry name" value="SET domain"/>
    <property type="match status" value="1"/>
</dbReference>
<dbReference type="PROSITE" id="PS50157">
    <property type="entry name" value="ZINC_FINGER_C2H2_2"/>
    <property type="match status" value="4"/>
</dbReference>
<evidence type="ECO:0000256" key="2">
    <source>
        <dbReference type="ARBA" id="ARBA00022723"/>
    </source>
</evidence>
<dbReference type="RefSeq" id="XP_024507428.1">
    <property type="nucleotide sequence ID" value="XM_024654008.1"/>
</dbReference>
<dbReference type="PANTHER" id="PTHR16515:SF59">
    <property type="entry name" value="PR DOMAIN ZINC FINGER PROTEIN 1"/>
    <property type="match status" value="1"/>
</dbReference>
<dbReference type="Pfam" id="PF00096">
    <property type="entry name" value="zf-C2H2"/>
    <property type="match status" value="4"/>
</dbReference>
<dbReference type="SMART" id="SM00355">
    <property type="entry name" value="ZnF_C2H2"/>
    <property type="match status" value="5"/>
</dbReference>
<keyword evidence="14" id="KW-1185">Reference proteome</keyword>
<accession>A0A090LJE6</accession>
<dbReference type="OMA" id="AELCIFH"/>
<proteinExistence type="predicted"/>
<evidence type="ECO:0000256" key="10">
    <source>
        <dbReference type="SAM" id="MobiDB-lite"/>
    </source>
</evidence>
<feature type="domain" description="C2H2-type" evidence="11">
    <location>
        <begin position="724"/>
        <end position="751"/>
    </location>
</feature>
<evidence type="ECO:0000313" key="14">
    <source>
        <dbReference type="Proteomes" id="UP000035682"/>
    </source>
</evidence>
<protein>
    <submittedName>
        <fullName evidence="13 15">PR domain zinc finger protein 1</fullName>
    </submittedName>
</protein>
<evidence type="ECO:0000256" key="8">
    <source>
        <dbReference type="ARBA" id="ARBA00023242"/>
    </source>
</evidence>
<gene>
    <name evidence="13 15 16" type="ORF">SRAE_2000288600</name>
</gene>
<feature type="region of interest" description="Disordered" evidence="10">
    <location>
        <begin position="29"/>
        <end position="52"/>
    </location>
</feature>
<evidence type="ECO:0000256" key="6">
    <source>
        <dbReference type="ARBA" id="ARBA00023015"/>
    </source>
</evidence>
<dbReference type="AlphaFoldDB" id="A0A090LJE6"/>
<feature type="compositionally biased region" description="Low complexity" evidence="10">
    <location>
        <begin position="101"/>
        <end position="110"/>
    </location>
</feature>
<comment type="subcellular location">
    <subcellularLocation>
        <location evidence="1">Nucleus</location>
    </subcellularLocation>
</comment>
<evidence type="ECO:0000256" key="5">
    <source>
        <dbReference type="ARBA" id="ARBA00022833"/>
    </source>
</evidence>
<dbReference type="PIRSF" id="PIRSF013212">
    <property type="entry name" value="PRDM1"/>
    <property type="match status" value="1"/>
</dbReference>
<feature type="domain" description="SET" evidence="12">
    <location>
        <begin position="147"/>
        <end position="304"/>
    </location>
</feature>
<dbReference type="FunFam" id="3.30.160.60:FF:000833">
    <property type="entry name" value="PR domain zinc finger protein"/>
    <property type="match status" value="1"/>
</dbReference>
<keyword evidence="4 9" id="KW-0863">Zinc-finger</keyword>
<dbReference type="EMBL" id="LN609529">
    <property type="protein sequence ID" value="CEF68228.1"/>
    <property type="molecule type" value="Genomic_DNA"/>
</dbReference>
<dbReference type="PROSITE" id="PS00028">
    <property type="entry name" value="ZINC_FINGER_C2H2_1"/>
    <property type="match status" value="4"/>
</dbReference>
<sequence>MGEDCTLLSGNGHLEHQAATGSAFVMSTQISSSSNNGNNNSNGTERQTPEIRKRIHTRQNSINISSDDDQDIWCVNGSNHINSMTTDYGVSSAVSPATTDSSGVSSSSSSDHLISNGIPTGVPGTNEWNEMSDKHFSNLCVFHVPDKKIERCVDGVNKAVASLPLNLTIKAKTENDETALAVYAIDSIPRGARFGPVTGQVSYPKMEDGYIMPAEASQAGSKHSSSSAIANINKHQWKVFSESGARIIKEIDTRECKKSNWMKYVQFSTEKSLQNLVACQYDNNIYFYSIKTIEKNEELLFWYSKDLSHRLKVPSSCEYWKDHISEVKSECNKTSAIINTSTTSSMECTNINKINETANVGALISNISSNLPESSDALSKTNISSILPDFLAKNSTASSVIRPNVIQNPVHRPVAVKPDQGISTLSSDILKNSQHLNSFSSLIQDYWRRISLASTGLNFQRQSVTSTPLQPFVNSLASQPPTAATAGNSLWPLSFPTPQQLSSTSTLYGGRAAAEDPVLPPFAATAAAGSSVTAFNGQTQLPNPYQSLYNAASLASITQNNGLLDFKFNQNFSPSLASLNVAALPASSQTNLTANITKNEMSINLIKSENTNSSISVGSQNNNTSEFKYWQSPSNGKTRYECKECKKTFGQLSNLKVHFRTHTGERPFTCHICTKAFTQLAHLQKHLLVHTGEKPHQCHVCEKRFSSTSNLKTHLRLHSNIKPYRCDLCEAKFTQHVHLKLHKRLHMNDRPFKCKICSKAYISPSGLRTHWKTTSCSPVGNEQQMMETMSEINVGEIKEEADFGEVMETNDIDIKKEVSISSN</sequence>
<dbReference type="InterPro" id="IPR001214">
    <property type="entry name" value="SET_dom"/>
</dbReference>
<feature type="region of interest" description="Disordered" evidence="10">
    <location>
        <begin position="93"/>
        <end position="116"/>
    </location>
</feature>
<feature type="domain" description="C2H2-type" evidence="11">
    <location>
        <begin position="668"/>
        <end position="695"/>
    </location>
</feature>
<reference evidence="15" key="2">
    <citation type="submission" date="2020-12" db="UniProtKB">
        <authorList>
            <consortium name="WormBaseParasite"/>
        </authorList>
    </citation>
    <scope>IDENTIFICATION</scope>
</reference>
<evidence type="ECO:0000256" key="1">
    <source>
        <dbReference type="ARBA" id="ARBA00004123"/>
    </source>
</evidence>
<evidence type="ECO:0000256" key="9">
    <source>
        <dbReference type="PROSITE-ProRule" id="PRU00042"/>
    </source>
</evidence>
<dbReference type="STRING" id="34506.A0A090LJE6"/>
<organism evidence="13">
    <name type="scientific">Strongyloides ratti</name>
    <name type="common">Parasitic roundworm</name>
    <dbReference type="NCBI Taxonomy" id="34506"/>
    <lineage>
        <taxon>Eukaryota</taxon>
        <taxon>Metazoa</taxon>
        <taxon>Ecdysozoa</taxon>
        <taxon>Nematoda</taxon>
        <taxon>Chromadorea</taxon>
        <taxon>Rhabditida</taxon>
        <taxon>Tylenchina</taxon>
        <taxon>Panagrolaimomorpha</taxon>
        <taxon>Strongyloidoidea</taxon>
        <taxon>Strongyloididae</taxon>
        <taxon>Strongyloides</taxon>
    </lineage>
</organism>
<dbReference type="GO" id="GO:0005634">
    <property type="term" value="C:nucleus"/>
    <property type="evidence" value="ECO:0007669"/>
    <property type="project" value="UniProtKB-SubCell"/>
</dbReference>
<keyword evidence="7" id="KW-0804">Transcription</keyword>
<evidence type="ECO:0000259" key="12">
    <source>
        <dbReference type="PROSITE" id="PS50280"/>
    </source>
</evidence>
<feature type="domain" description="C2H2-type" evidence="11">
    <location>
        <begin position="640"/>
        <end position="667"/>
    </location>
</feature>
<name>A0A090LJE6_STRRB</name>
<dbReference type="FunFam" id="3.30.160.60:FF:000060">
    <property type="entry name" value="zinc finger protein 436"/>
    <property type="match status" value="1"/>
</dbReference>
<dbReference type="PANTHER" id="PTHR16515">
    <property type="entry name" value="PR DOMAIN ZINC FINGER PROTEIN"/>
    <property type="match status" value="1"/>
</dbReference>
<keyword evidence="6" id="KW-0805">Transcription regulation</keyword>
<evidence type="ECO:0000256" key="4">
    <source>
        <dbReference type="ARBA" id="ARBA00022771"/>
    </source>
</evidence>
<dbReference type="InterPro" id="IPR013087">
    <property type="entry name" value="Znf_C2H2_type"/>
</dbReference>
<keyword evidence="3" id="KW-0677">Repeat</keyword>